<reference evidence="10" key="2">
    <citation type="submission" date="2013-09" db="EMBL/GenBank/DDBJ databases">
        <authorList>
            <person name="Wang G."/>
            <person name="Yang Y."/>
            <person name="Su Y."/>
        </authorList>
    </citation>
    <scope>NUCLEOTIDE SEQUENCE</scope>
    <source>
        <strain evidence="10">ATCC 39006</strain>
    </source>
</reference>
<evidence type="ECO:0000256" key="4">
    <source>
        <dbReference type="ARBA" id="ARBA00022679"/>
    </source>
</evidence>
<evidence type="ECO:0000313" key="9">
    <source>
        <dbReference type="EMBL" id="AUH02270.1"/>
    </source>
</evidence>
<comment type="similarity">
    <text evidence="6">Belongs to the methyltransferase superfamily. RlmG family.</text>
</comment>
<evidence type="ECO:0000259" key="8">
    <source>
        <dbReference type="Pfam" id="PF26049"/>
    </source>
</evidence>
<dbReference type="CDD" id="cd02440">
    <property type="entry name" value="AdoMet_MTases"/>
    <property type="match status" value="1"/>
</dbReference>
<dbReference type="PANTHER" id="PTHR47816">
    <property type="entry name" value="RIBOSOMAL RNA SMALL SUBUNIT METHYLTRANSFERASE C"/>
    <property type="match status" value="1"/>
</dbReference>
<dbReference type="AlphaFoldDB" id="A0A2I5TPU5"/>
<dbReference type="Pfam" id="PF26049">
    <property type="entry name" value="RLMG_N"/>
    <property type="match status" value="1"/>
</dbReference>
<comment type="catalytic activity">
    <reaction evidence="6">
        <text>guanosine(1835) in 23S rRNA + S-adenosyl-L-methionine = N(2)-methylguanosine(1835) in 23S rRNA + S-adenosyl-L-homocysteine + H(+)</text>
        <dbReference type="Rhea" id="RHEA:42744"/>
        <dbReference type="Rhea" id="RHEA-COMP:10217"/>
        <dbReference type="Rhea" id="RHEA-COMP:10218"/>
        <dbReference type="ChEBI" id="CHEBI:15378"/>
        <dbReference type="ChEBI" id="CHEBI:57856"/>
        <dbReference type="ChEBI" id="CHEBI:59789"/>
        <dbReference type="ChEBI" id="CHEBI:74269"/>
        <dbReference type="ChEBI" id="CHEBI:74481"/>
        <dbReference type="EC" id="2.1.1.174"/>
    </reaction>
</comment>
<dbReference type="STRING" id="104623.Ser39006_01073"/>
<protein>
    <recommendedName>
        <fullName evidence="6">Ribosomal RNA large subunit methyltransferase G</fullName>
        <ecNumber evidence="6">2.1.1.174</ecNumber>
    </recommendedName>
    <alternativeName>
        <fullName evidence="6">23S rRNA m2G1835 methyltransferase</fullName>
    </alternativeName>
    <alternativeName>
        <fullName evidence="6">rRNA (guanine-N(2)-)-methyltransferase RlmG</fullName>
    </alternativeName>
</protein>
<dbReference type="OrthoDB" id="29650at2"/>
<dbReference type="NCBIfam" id="NF011577">
    <property type="entry name" value="PRK15001.1"/>
    <property type="match status" value="1"/>
</dbReference>
<proteinExistence type="inferred from homology"/>
<keyword evidence="4 6" id="KW-0808">Transferase</keyword>
<comment type="subcellular location">
    <subcellularLocation>
        <location evidence="6">Cytoplasm</location>
    </subcellularLocation>
</comment>
<dbReference type="Gene3D" id="3.40.50.150">
    <property type="entry name" value="Vaccinia Virus protein VP39"/>
    <property type="match status" value="2"/>
</dbReference>
<evidence type="ECO:0000256" key="3">
    <source>
        <dbReference type="ARBA" id="ARBA00022603"/>
    </source>
</evidence>
<reference evidence="10" key="4">
    <citation type="submission" date="2017-11" db="EMBL/GenBank/DDBJ databases">
        <title>Complete genome sequence of Serratia sp. ATCC 39006.</title>
        <authorList>
            <person name="Hampton H.G."/>
            <person name="Jackson S.A."/>
            <person name="Jauregui R."/>
            <person name="Poulter G.T.M."/>
            <person name="Salmond G.P.C."/>
            <person name="Fineran P.C."/>
        </authorList>
    </citation>
    <scope>NUCLEOTIDE SEQUENCE</scope>
    <source>
        <strain evidence="10">ATCC 39006</strain>
    </source>
</reference>
<keyword evidence="3 6" id="KW-0489">Methyltransferase</keyword>
<feature type="domain" description="Methyltransferase small" evidence="7">
    <location>
        <begin position="201"/>
        <end position="371"/>
    </location>
</feature>
<dbReference type="RefSeq" id="WP_021014345.1">
    <property type="nucleotide sequence ID" value="NZ_CP025084.1"/>
</dbReference>
<evidence type="ECO:0000256" key="5">
    <source>
        <dbReference type="ARBA" id="ARBA00022691"/>
    </source>
</evidence>
<accession>A0A2I5TPU5</accession>
<dbReference type="KEGG" id="serq:CWC46_22255"/>
<dbReference type="InterPro" id="IPR007848">
    <property type="entry name" value="Small_mtfrase_dom"/>
</dbReference>
<dbReference type="EMBL" id="CP025084">
    <property type="protein sequence ID" value="AUH06591.1"/>
    <property type="molecule type" value="Genomic_DNA"/>
</dbReference>
<sequence length="380" mass="42405">MSQLNLETHNLTLARYPHIEDDTVLQAWEAADEFLLREIASMSIGPGPKLIFNDAFGALACGLQAQSPYCISDSYLSQLATHHNLLLNGYSEDSVTLLDSLAELPSAPALVVIKIPKALALLEHQLRMLQKVVVPQTVIIASAKARDIHTSTLQLFEQILGPTRTSLAWKKARLIHCQPDMHEVSEQSLTITWPIEEYGYCIHNHANVFARNNLDIGARFFMQHLPQQVEGKMVDLGCGNGVIGLGALALNPQAYVSFFDESYMAIASSRMNVEINRPQDRDRCGFAVNHALTGIGRESLQVVLCNPPFHQQQAVTDSVAWQMFRDSRRCLDIGGELRIVGNRHLDYFHKLKRLFGNCEIVASNAKFVVLRAVKTADKHR</sequence>
<dbReference type="Proteomes" id="UP000017700">
    <property type="component" value="Chromosome"/>
</dbReference>
<dbReference type="KEGG" id="sera:Ser39006_022245"/>
<evidence type="ECO:0000256" key="2">
    <source>
        <dbReference type="ARBA" id="ARBA00022552"/>
    </source>
</evidence>
<keyword evidence="2 6" id="KW-0698">rRNA processing</keyword>
<evidence type="ECO:0000256" key="1">
    <source>
        <dbReference type="ARBA" id="ARBA00022490"/>
    </source>
</evidence>
<dbReference type="PROSITE" id="PS00092">
    <property type="entry name" value="N6_MTASE"/>
    <property type="match status" value="1"/>
</dbReference>
<dbReference type="InterPro" id="IPR029063">
    <property type="entry name" value="SAM-dependent_MTases_sf"/>
</dbReference>
<reference evidence="10 11" key="1">
    <citation type="journal article" date="2013" name="Genome Announc.">
        <title>Draft genome sequence of Serratia sp. strain ATCC 39006, a model bacterium for analysis of the biosynthesis and regulation of prodigiosin, a carbapenem, and gas vesicles.</title>
        <authorList>
            <person name="Fineran P.C."/>
            <person name="Iglesias Cans M.C."/>
            <person name="Ramsay J.P."/>
            <person name="Wilf N.M."/>
            <person name="Cossyleon D."/>
            <person name="McNeil M.B."/>
            <person name="Williamson N.R."/>
            <person name="Monson R.E."/>
            <person name="Becher S.A."/>
            <person name="Stanton J.A."/>
            <person name="Brugger K."/>
            <person name="Brown S.D."/>
            <person name="Salmond G.P."/>
        </authorList>
    </citation>
    <scope>NUCLEOTIDE SEQUENCE [LARGE SCALE GENOMIC DNA]</scope>
    <source>
        <strain evidence="10">ATCC 39006</strain>
        <strain evidence="11">ATCC 39006 / SC 11482</strain>
    </source>
</reference>
<gene>
    <name evidence="6" type="primary">rlmG</name>
    <name evidence="9" type="ORF">CWC46_22255</name>
    <name evidence="10" type="ORF">Ser39006_022245</name>
</gene>
<dbReference type="GO" id="GO:0052916">
    <property type="term" value="F:23S rRNA (guanine(1835)-N(2))-methyltransferase activity"/>
    <property type="evidence" value="ECO:0007669"/>
    <property type="project" value="UniProtKB-EC"/>
</dbReference>
<dbReference type="EC" id="2.1.1.174" evidence="6"/>
<keyword evidence="1 6" id="KW-0963">Cytoplasm</keyword>
<dbReference type="InterPro" id="IPR017237">
    <property type="entry name" value="RLMG"/>
</dbReference>
<dbReference type="PANTHER" id="PTHR47816:SF5">
    <property type="entry name" value="RIBOSOMAL RNA LARGE SUBUNIT METHYLTRANSFERASE G"/>
    <property type="match status" value="1"/>
</dbReference>
<dbReference type="PIRSF" id="PIRSF037565">
    <property type="entry name" value="RRNA_m2G_Mtase_RsmD_prd"/>
    <property type="match status" value="1"/>
</dbReference>
<evidence type="ECO:0000313" key="12">
    <source>
        <dbReference type="Proteomes" id="UP000233778"/>
    </source>
</evidence>
<dbReference type="EMBL" id="CP025085">
    <property type="protein sequence ID" value="AUH02270.1"/>
    <property type="molecule type" value="Genomic_DNA"/>
</dbReference>
<evidence type="ECO:0000259" key="7">
    <source>
        <dbReference type="Pfam" id="PF05175"/>
    </source>
</evidence>
<dbReference type="HAMAP" id="MF_01859">
    <property type="entry name" value="23SrRNA_methyltr_G"/>
    <property type="match status" value="1"/>
</dbReference>
<dbReference type="InterPro" id="IPR058679">
    <property type="entry name" value="RlmG_N"/>
</dbReference>
<comment type="function">
    <text evidence="6">Specifically methylates the guanine in position 1835 (m2G1835) of 23S rRNA.</text>
</comment>
<dbReference type="Pfam" id="PF05175">
    <property type="entry name" value="MTS"/>
    <property type="match status" value="1"/>
</dbReference>
<organism evidence="10 11">
    <name type="scientific">Serratia sp. (strain ATCC 39006)</name>
    <name type="common">Prodigiosinella confusarubida</name>
    <dbReference type="NCBI Taxonomy" id="104623"/>
    <lineage>
        <taxon>Bacteria</taxon>
        <taxon>Pseudomonadati</taxon>
        <taxon>Pseudomonadota</taxon>
        <taxon>Gammaproteobacteria</taxon>
        <taxon>Enterobacterales</taxon>
        <taxon>Pectobacteriaceae</taxon>
        <taxon>Prodigiosinella</taxon>
    </lineage>
</organism>
<dbReference type="SUPFAM" id="SSF53335">
    <property type="entry name" value="S-adenosyl-L-methionine-dependent methyltransferases"/>
    <property type="match status" value="1"/>
</dbReference>
<evidence type="ECO:0000256" key="6">
    <source>
        <dbReference type="HAMAP-Rule" id="MF_01859"/>
    </source>
</evidence>
<keyword evidence="5 6" id="KW-0949">S-adenosyl-L-methionine</keyword>
<dbReference type="GO" id="GO:0005737">
    <property type="term" value="C:cytoplasm"/>
    <property type="evidence" value="ECO:0007669"/>
    <property type="project" value="UniProtKB-SubCell"/>
</dbReference>
<evidence type="ECO:0000313" key="10">
    <source>
        <dbReference type="EMBL" id="AUH06591.1"/>
    </source>
</evidence>
<feature type="domain" description="RlmG N-terminal" evidence="8">
    <location>
        <begin position="1"/>
        <end position="180"/>
    </location>
</feature>
<dbReference type="Proteomes" id="UP000233778">
    <property type="component" value="Chromosome"/>
</dbReference>
<evidence type="ECO:0000313" key="11">
    <source>
        <dbReference type="Proteomes" id="UP000017700"/>
    </source>
</evidence>
<dbReference type="GO" id="GO:0003676">
    <property type="term" value="F:nucleic acid binding"/>
    <property type="evidence" value="ECO:0007669"/>
    <property type="project" value="InterPro"/>
</dbReference>
<name>A0A2I5TPU5_SERS3</name>
<keyword evidence="11" id="KW-1185">Reference proteome</keyword>
<dbReference type="InterPro" id="IPR046977">
    <property type="entry name" value="RsmC/RlmG"/>
</dbReference>
<reference evidence="9 12" key="3">
    <citation type="submission" date="2017-11" db="EMBL/GenBank/DDBJ databases">
        <title>Complete genome sequence of Serratia sp. ATCC 39006 LacA.</title>
        <authorList>
            <person name="Hampton H.G."/>
            <person name="Jackson S.A."/>
            <person name="Jauregui R."/>
            <person name="Poulter G.T.M."/>
            <person name="Salmond G.P.C."/>
            <person name="Fineran P.C."/>
        </authorList>
    </citation>
    <scope>NUCLEOTIDE SEQUENCE [LARGE SCALE GENOMIC DNA]</scope>
    <source>
        <strain evidence="9 12">ATCC 39006</strain>
    </source>
</reference>
<dbReference type="InterPro" id="IPR002052">
    <property type="entry name" value="DNA_methylase_N6_adenine_CS"/>
</dbReference>